<dbReference type="EMBL" id="SOYY01000015">
    <property type="protein sequence ID" value="KAA0711303.1"/>
    <property type="molecule type" value="Genomic_DNA"/>
</dbReference>
<dbReference type="InterPro" id="IPR027996">
    <property type="entry name" value="TEDC1_dom"/>
</dbReference>
<evidence type="ECO:0000313" key="2">
    <source>
        <dbReference type="EMBL" id="KAA0711303.1"/>
    </source>
</evidence>
<reference evidence="2 3" key="1">
    <citation type="journal article" date="2019" name="Mol. Ecol. Resour.">
        <title>Chromosome-level genome assembly of Triplophysa tibetana, a fish adapted to the harsh high-altitude environment of the Tibetan Plateau.</title>
        <authorList>
            <person name="Yang X."/>
            <person name="Liu H."/>
            <person name="Ma Z."/>
            <person name="Zou Y."/>
            <person name="Zou M."/>
            <person name="Mao Y."/>
            <person name="Li X."/>
            <person name="Wang H."/>
            <person name="Chen T."/>
            <person name="Wang W."/>
            <person name="Yang R."/>
        </authorList>
    </citation>
    <scope>NUCLEOTIDE SEQUENCE [LARGE SCALE GENOMIC DNA]</scope>
    <source>
        <strain evidence="2">TTIB1903HZAU</strain>
        <tissue evidence="2">Muscle</tissue>
    </source>
</reference>
<dbReference type="Pfam" id="PF14970">
    <property type="entry name" value="TEDC1"/>
    <property type="match status" value="1"/>
</dbReference>
<organism evidence="2 3">
    <name type="scientific">Triplophysa tibetana</name>
    <dbReference type="NCBI Taxonomy" id="1572043"/>
    <lineage>
        <taxon>Eukaryota</taxon>
        <taxon>Metazoa</taxon>
        <taxon>Chordata</taxon>
        <taxon>Craniata</taxon>
        <taxon>Vertebrata</taxon>
        <taxon>Euteleostomi</taxon>
        <taxon>Actinopterygii</taxon>
        <taxon>Neopterygii</taxon>
        <taxon>Teleostei</taxon>
        <taxon>Ostariophysi</taxon>
        <taxon>Cypriniformes</taxon>
        <taxon>Nemacheilidae</taxon>
        <taxon>Triplophysa</taxon>
    </lineage>
</organism>
<protein>
    <recommendedName>
        <fullName evidence="1">Tubulin epsilon and delta complex protein 1 domain-containing protein</fullName>
    </recommendedName>
</protein>
<dbReference type="AlphaFoldDB" id="A0A5A9NP83"/>
<dbReference type="PANTHER" id="PTHR35076:SF1">
    <property type="entry name" value="TUBULIN EPSILON AND DELTA COMPLEX PROTEIN 1"/>
    <property type="match status" value="1"/>
</dbReference>
<evidence type="ECO:0000313" key="3">
    <source>
        <dbReference type="Proteomes" id="UP000324632"/>
    </source>
</evidence>
<proteinExistence type="predicted"/>
<feature type="domain" description="Tubulin epsilon and delta complex protein 1" evidence="1">
    <location>
        <begin position="89"/>
        <end position="265"/>
    </location>
</feature>
<gene>
    <name evidence="2" type="ORF">E1301_Tti011135</name>
</gene>
<accession>A0A5A9NP83</accession>
<comment type="caution">
    <text evidence="2">The sequence shown here is derived from an EMBL/GenBank/DDBJ whole genome shotgun (WGS) entry which is preliminary data.</text>
</comment>
<dbReference type="InterPro" id="IPR043535">
    <property type="entry name" value="TEDC1"/>
</dbReference>
<dbReference type="PANTHER" id="PTHR35076">
    <property type="entry name" value="TUBULIN EPSILON AND DELTA COMPLEX PROTEIN 1"/>
    <property type="match status" value="1"/>
</dbReference>
<name>A0A5A9NP83_9TELE</name>
<keyword evidence="3" id="KW-1185">Reference proteome</keyword>
<evidence type="ECO:0000259" key="1">
    <source>
        <dbReference type="Pfam" id="PF14970"/>
    </source>
</evidence>
<dbReference type="Proteomes" id="UP000324632">
    <property type="component" value="Chromosome 15"/>
</dbReference>
<sequence length="449" mass="50996">MQRERSVKVKEVITALCRLLSGLNVESIPTAEAFRRAKFDRKDAGVDMWSLLSSLLQRAFAPDCACQDSKDNAFDTQLLFVRSALWHCGYGALWVVGPQPPSHVEEVGSRDLLLALAWVLSFRNLLESLLAEKVYQLDTLSTTPKGVMLGQRNILPHGPQEEETDAMKNDQTLQTLRWQYGKLRLQWKSLLSAQEERSRLTHRVVSNINASAICQTNISGSHHMTSTALDKELERIQTLNGILEAYLDWKLHEPLFYSWMDSVIDSSLADAFEVKSADWPPGERAVTLKCPHGDKATRAIRRLDKMLLRLQTELRVRRIERSTLTLTSQGRHQEVSQLSERQRIEVEKRVAGYLEGIRLTNASTITSRGFLPCLQDWPPAKPSHRLQMGEPGLTAIAGKLQASWALKELRDREAVLQWQLDRLRQNMRGEIHKLASTMEGVVLIPPIKR</sequence>